<dbReference type="eggNOG" id="arCOG00373">
    <property type="taxonomic scope" value="Archaea"/>
</dbReference>
<dbReference type="GO" id="GO:0006302">
    <property type="term" value="P:double-strand break repair"/>
    <property type="evidence" value="ECO:0007669"/>
    <property type="project" value="InterPro"/>
</dbReference>
<feature type="coiled-coil region" evidence="1">
    <location>
        <begin position="333"/>
        <end position="503"/>
    </location>
</feature>
<dbReference type="RefSeq" id="WP_015298946.1">
    <property type="nucleotide sequence ID" value="NC_019962.1"/>
</dbReference>
<feature type="domain" description="Rad50/SbcC-type AAA" evidence="3">
    <location>
        <begin position="12"/>
        <end position="260"/>
    </location>
</feature>
<dbReference type="PANTHER" id="PTHR43941:SF1">
    <property type="entry name" value="STRUCTURAL MAINTENANCE OF CHROMOSOMES PROTEIN 2"/>
    <property type="match status" value="1"/>
</dbReference>
<name>L0JJM5_NATP1</name>
<sequence>MNKCSPKDVVTVHAENIGGLSDCEVDFYQGVTILEGRNATGRTSLLTAITGILGGSPPALKADADEGFIQLDIDGETYRQEFEREGNEIRRTGQSFSDRSDLIDLFVSLTESNPTRRSIMQDGDLRDIIMRPVDTDAIQRRIEELQSERNRLGQRIRTIESELDRRTTLASRKQTVEQELEEKDQEIDDLRERLKEYDAEPEQAEAVEEALTSLEERKQELDSVQNRIRTQEDTSEALRDEQNELRTELDSLETSETELNRVETRLSELTSRERSLATTINDLSAIVEFNEDLVSDADPELLGTENSTNSPTAQLDPMAETVQCWTCGSEIQRGEIADRLDELRNVVEEKRQERSDVQSEIEDLRETQRELQNQRDRRQEIERRLDEIDTELQRRETKLNALQEEREDIRERLAELEEFVSEHESLQKSELTDQYQQLSELEYERGQLEEELSTVREDLAELDRLEEEHEQLEAQQDEVREELENQRTQIRDLEENAISAFNDHMDDILDILDYRNITRVWIERKTGAEFESSHGGYRGGSATRFELHLIRETDDGKGYEDTVEHLSESERNVVGLVVALAGYVVHDVHQVVPLMLLDSLEAIDSKRIAALVNYFAEFVPYLIVALLPEDAEALSDEYTHVPAETIFS</sequence>
<evidence type="ECO:0000313" key="4">
    <source>
        <dbReference type="EMBL" id="AGB31735.1"/>
    </source>
</evidence>
<dbReference type="KEGG" id="npe:Natpe_1871"/>
<dbReference type="NCBIfam" id="NF045487">
    <property type="entry name" value="ASRP"/>
    <property type="match status" value="1"/>
</dbReference>
<organism evidence="4 5">
    <name type="scientific">Natrinema pellirubrum (strain DSM 15624 / CIP 106293 / JCM 10476 / NCIMB 786 / 157)</name>
    <dbReference type="NCBI Taxonomy" id="797303"/>
    <lineage>
        <taxon>Archaea</taxon>
        <taxon>Methanobacteriati</taxon>
        <taxon>Methanobacteriota</taxon>
        <taxon>Stenosarchaea group</taxon>
        <taxon>Halobacteria</taxon>
        <taxon>Halobacteriales</taxon>
        <taxon>Natrialbaceae</taxon>
        <taxon>Natrinema</taxon>
    </lineage>
</organism>
<dbReference type="HOGENOM" id="CLU_409187_0_0_2"/>
<dbReference type="GeneID" id="14332612"/>
<dbReference type="PANTHER" id="PTHR43941">
    <property type="entry name" value="STRUCTURAL MAINTENANCE OF CHROMOSOMES PROTEIN 2"/>
    <property type="match status" value="1"/>
</dbReference>
<dbReference type="Pfam" id="PF13476">
    <property type="entry name" value="AAA_23"/>
    <property type="match status" value="1"/>
</dbReference>
<dbReference type="Gene3D" id="3.40.50.300">
    <property type="entry name" value="P-loop containing nucleotide triphosphate hydrolases"/>
    <property type="match status" value="2"/>
</dbReference>
<protein>
    <recommendedName>
        <fullName evidence="3">Rad50/SbcC-type AAA domain-containing protein</fullName>
    </recommendedName>
</protein>
<evidence type="ECO:0000256" key="2">
    <source>
        <dbReference type="SAM" id="MobiDB-lite"/>
    </source>
</evidence>
<dbReference type="EMBL" id="CP003372">
    <property type="protein sequence ID" value="AGB31735.1"/>
    <property type="molecule type" value="Genomic_DNA"/>
</dbReference>
<evidence type="ECO:0000313" key="5">
    <source>
        <dbReference type="Proteomes" id="UP000010843"/>
    </source>
</evidence>
<keyword evidence="1" id="KW-0175">Coiled coil</keyword>
<accession>L0JJM5</accession>
<feature type="region of interest" description="Disordered" evidence="2">
    <location>
        <begin position="222"/>
        <end position="242"/>
    </location>
</feature>
<dbReference type="AlphaFoldDB" id="L0JJM5"/>
<evidence type="ECO:0000259" key="3">
    <source>
        <dbReference type="Pfam" id="PF13476"/>
    </source>
</evidence>
<proteinExistence type="predicted"/>
<dbReference type="Proteomes" id="UP000010843">
    <property type="component" value="Chromosome"/>
</dbReference>
<feature type="compositionally biased region" description="Basic and acidic residues" evidence="2">
    <location>
        <begin position="229"/>
        <end position="242"/>
    </location>
</feature>
<dbReference type="GO" id="GO:0016887">
    <property type="term" value="F:ATP hydrolysis activity"/>
    <property type="evidence" value="ECO:0007669"/>
    <property type="project" value="InterPro"/>
</dbReference>
<dbReference type="OrthoDB" id="241568at2157"/>
<dbReference type="SUPFAM" id="SSF52540">
    <property type="entry name" value="P-loop containing nucleoside triphosphate hydrolases"/>
    <property type="match status" value="2"/>
</dbReference>
<evidence type="ECO:0000256" key="1">
    <source>
        <dbReference type="SAM" id="Coils"/>
    </source>
</evidence>
<reference evidence="5" key="1">
    <citation type="submission" date="2012-02" db="EMBL/GenBank/DDBJ databases">
        <title>Complete sequence of chromosome of Natrinema pellirubrum DSM 15624.</title>
        <authorList>
            <person name="Lucas S."/>
            <person name="Han J."/>
            <person name="Lapidus A."/>
            <person name="Cheng J.-F."/>
            <person name="Goodwin L."/>
            <person name="Pitluck S."/>
            <person name="Peters L."/>
            <person name="Teshima H."/>
            <person name="Detter J.C."/>
            <person name="Han C."/>
            <person name="Tapia R."/>
            <person name="Land M."/>
            <person name="Hauser L."/>
            <person name="Kyrpides N."/>
            <person name="Ivanova N."/>
            <person name="Pagani I."/>
            <person name="Sproer C."/>
            <person name="Anderson I."/>
            <person name="Woyke T."/>
        </authorList>
    </citation>
    <scope>NUCLEOTIDE SEQUENCE [LARGE SCALE GENOMIC DNA]</scope>
    <source>
        <strain evidence="5">DSM 15624 / JCM 10476 / NCIMB 786</strain>
    </source>
</reference>
<dbReference type="STRING" id="797303.Natpe_1871"/>
<dbReference type="InterPro" id="IPR038729">
    <property type="entry name" value="Rad50/SbcC_AAA"/>
</dbReference>
<dbReference type="InterPro" id="IPR027417">
    <property type="entry name" value="P-loop_NTPase"/>
</dbReference>
<gene>
    <name evidence="4" type="ordered locus">Natpe_1871</name>
</gene>